<gene>
    <name evidence="3" type="ORF">CRHIZ90672A_00004534</name>
</gene>
<proteinExistence type="predicted"/>
<dbReference type="OrthoDB" id="5151601at2759"/>
<evidence type="ECO:0000256" key="1">
    <source>
        <dbReference type="SAM" id="MobiDB-lite"/>
    </source>
</evidence>
<evidence type="ECO:0000313" key="4">
    <source>
        <dbReference type="Proteomes" id="UP000696573"/>
    </source>
</evidence>
<reference evidence="3" key="1">
    <citation type="submission" date="2021-10" db="EMBL/GenBank/DDBJ databases">
        <authorList>
            <person name="Piombo E."/>
        </authorList>
    </citation>
    <scope>NUCLEOTIDE SEQUENCE</scope>
</reference>
<keyword evidence="4" id="KW-1185">Reference proteome</keyword>
<dbReference type="EMBL" id="CABFNQ020000645">
    <property type="protein sequence ID" value="CAH0020720.1"/>
    <property type="molecule type" value="Genomic_DNA"/>
</dbReference>
<evidence type="ECO:0000256" key="2">
    <source>
        <dbReference type="SAM" id="SignalP"/>
    </source>
</evidence>
<keyword evidence="2" id="KW-0732">Signal</keyword>
<feature type="region of interest" description="Disordered" evidence="1">
    <location>
        <begin position="82"/>
        <end position="205"/>
    </location>
</feature>
<evidence type="ECO:0000313" key="3">
    <source>
        <dbReference type="EMBL" id="CAH0020720.1"/>
    </source>
</evidence>
<dbReference type="AlphaFoldDB" id="A0A9N9VBW2"/>
<feature type="signal peptide" evidence="2">
    <location>
        <begin position="1"/>
        <end position="19"/>
    </location>
</feature>
<name>A0A9N9VBW2_9HYPO</name>
<comment type="caution">
    <text evidence="3">The sequence shown here is derived from an EMBL/GenBank/DDBJ whole genome shotgun (WGS) entry which is preliminary data.</text>
</comment>
<feature type="chain" id="PRO_5040281186" evidence="2">
    <location>
        <begin position="20"/>
        <end position="367"/>
    </location>
</feature>
<organism evidence="3 4">
    <name type="scientific">Clonostachys rhizophaga</name>
    <dbReference type="NCBI Taxonomy" id="160324"/>
    <lineage>
        <taxon>Eukaryota</taxon>
        <taxon>Fungi</taxon>
        <taxon>Dikarya</taxon>
        <taxon>Ascomycota</taxon>
        <taxon>Pezizomycotina</taxon>
        <taxon>Sordariomycetes</taxon>
        <taxon>Hypocreomycetidae</taxon>
        <taxon>Hypocreales</taxon>
        <taxon>Bionectriaceae</taxon>
        <taxon>Clonostachys</taxon>
    </lineage>
</organism>
<protein>
    <submittedName>
        <fullName evidence="3">Uncharacterized protein</fullName>
    </submittedName>
</protein>
<sequence>MIPTRLLVALASLLPLAVAECSKPCMSRCARALLDPVGSSLQKESCLAFLQQGKDATVPVELNEVCRSKKAYSRACSCIGVSPTVSPSSSATAHTPSMTQSSTPDSSAPPSSSNTPISSTALATSGTPVSAATSVSTATPESSVTPETSATPESSITPESSTAAISSTTPASTTIPEPTPPASSTTPISSTTPDSSTVPISSTSSSAAPAQTEFFDITVYVQGDPTPHNTGFRAITNGFALSWNYVPTVPGKMGIDPETGRLYALLDGRTDKLWGSTSLPLKGSLLLSFWTPAQIAAYEGSIVYVKCARDADGYVTCGYEDQDLARLKPSQNQNVVLGKHANAASTAISMLEYPVPAGYPTVTLLLK</sequence>
<accession>A0A9N9VBW2</accession>
<dbReference type="Proteomes" id="UP000696573">
    <property type="component" value="Unassembled WGS sequence"/>
</dbReference>